<dbReference type="Proteomes" id="UP000051139">
    <property type="component" value="Unassembled WGS sequence"/>
</dbReference>
<dbReference type="RefSeq" id="WP_057809612.1">
    <property type="nucleotide sequence ID" value="NZ_BJUD01000044.1"/>
</dbReference>
<organism evidence="3 4">
    <name type="scientific">Furfurilactobacillus siliginis</name>
    <dbReference type="NCBI Taxonomy" id="348151"/>
    <lineage>
        <taxon>Bacteria</taxon>
        <taxon>Bacillati</taxon>
        <taxon>Bacillota</taxon>
        <taxon>Bacilli</taxon>
        <taxon>Lactobacillales</taxon>
        <taxon>Lactobacillaceae</taxon>
        <taxon>Furfurilactobacillus</taxon>
    </lineage>
</organism>
<keyword evidence="4" id="KW-1185">Reference proteome</keyword>
<dbReference type="AlphaFoldDB" id="A0A0R2LBE6"/>
<proteinExistence type="predicted"/>
<evidence type="ECO:0000256" key="1">
    <source>
        <dbReference type="SAM" id="Phobius"/>
    </source>
</evidence>
<dbReference type="Proteomes" id="UP000321429">
    <property type="component" value="Unassembled WGS sequence"/>
</dbReference>
<evidence type="ECO:0000313" key="2">
    <source>
        <dbReference type="EMBL" id="GEK29310.1"/>
    </source>
</evidence>
<keyword evidence="1" id="KW-0472">Membrane</keyword>
<feature type="transmembrane region" description="Helical" evidence="1">
    <location>
        <begin position="31"/>
        <end position="49"/>
    </location>
</feature>
<dbReference type="EMBL" id="JQCB01000004">
    <property type="protein sequence ID" value="KRN96394.1"/>
    <property type="molecule type" value="Genomic_DNA"/>
</dbReference>
<accession>A0A0R2LBE6</accession>
<dbReference type="OrthoDB" id="2300490at2"/>
<dbReference type="EMBL" id="BJUD01000044">
    <property type="protein sequence ID" value="GEK29310.1"/>
    <property type="molecule type" value="Genomic_DNA"/>
</dbReference>
<protein>
    <submittedName>
        <fullName evidence="3">Uncharacterized protein</fullName>
    </submittedName>
</protein>
<comment type="caution">
    <text evidence="3">The sequence shown here is derived from an EMBL/GenBank/DDBJ whole genome shotgun (WGS) entry which is preliminary data.</text>
</comment>
<dbReference type="STRING" id="348151.IV55_GL001360"/>
<sequence>MHPDKPTHNYHRIFKKRRFGMGFDFNTRSKGGRFFASATTLIFVLYMLINIRHGKWAEMHQK</sequence>
<gene>
    <name evidence="3" type="ORF">IV55_GL001360</name>
    <name evidence="2" type="ORF">LSI01_16210</name>
</gene>
<name>A0A0R2LBE6_9LACO</name>
<evidence type="ECO:0000313" key="3">
    <source>
        <dbReference type="EMBL" id="KRN96394.1"/>
    </source>
</evidence>
<evidence type="ECO:0000313" key="4">
    <source>
        <dbReference type="Proteomes" id="UP000051139"/>
    </source>
</evidence>
<keyword evidence="1" id="KW-1133">Transmembrane helix</keyword>
<reference evidence="3 4" key="1">
    <citation type="journal article" date="2015" name="Genome Announc.">
        <title>Expanding the biotechnology potential of lactobacilli through comparative genomics of 213 strains and associated genera.</title>
        <authorList>
            <person name="Sun Z."/>
            <person name="Harris H.M."/>
            <person name="McCann A."/>
            <person name="Guo C."/>
            <person name="Argimon S."/>
            <person name="Zhang W."/>
            <person name="Yang X."/>
            <person name="Jeffery I.B."/>
            <person name="Cooney J.C."/>
            <person name="Kagawa T.F."/>
            <person name="Liu W."/>
            <person name="Song Y."/>
            <person name="Salvetti E."/>
            <person name="Wrobel A."/>
            <person name="Rasinkangas P."/>
            <person name="Parkhill J."/>
            <person name="Rea M.C."/>
            <person name="O'Sullivan O."/>
            <person name="Ritari J."/>
            <person name="Douillard F.P."/>
            <person name="Paul Ross R."/>
            <person name="Yang R."/>
            <person name="Briner A.E."/>
            <person name="Felis G.E."/>
            <person name="de Vos W.M."/>
            <person name="Barrangou R."/>
            <person name="Klaenhammer T.R."/>
            <person name="Caufield P.W."/>
            <person name="Cui Y."/>
            <person name="Zhang H."/>
            <person name="O'Toole P.W."/>
        </authorList>
    </citation>
    <scope>NUCLEOTIDE SEQUENCE [LARGE SCALE GENOMIC DNA]</scope>
    <source>
        <strain evidence="3 4">DSM 22696</strain>
    </source>
</reference>
<keyword evidence="1" id="KW-0812">Transmembrane</keyword>
<evidence type="ECO:0000313" key="5">
    <source>
        <dbReference type="Proteomes" id="UP000321429"/>
    </source>
</evidence>
<dbReference type="PATRIC" id="fig|348151.3.peg.1399"/>
<reference evidence="2 5" key="2">
    <citation type="submission" date="2019-07" db="EMBL/GenBank/DDBJ databases">
        <title>Whole genome shotgun sequence of Lactobacillus siliginis NBRC 101315.</title>
        <authorList>
            <person name="Hosoyama A."/>
            <person name="Uohara A."/>
            <person name="Ohji S."/>
            <person name="Ichikawa N."/>
        </authorList>
    </citation>
    <scope>NUCLEOTIDE SEQUENCE [LARGE SCALE GENOMIC DNA]</scope>
    <source>
        <strain evidence="2 5">NBRC 101315</strain>
    </source>
</reference>